<dbReference type="GO" id="GO:0008061">
    <property type="term" value="F:chitin binding"/>
    <property type="evidence" value="ECO:0007669"/>
    <property type="project" value="UniProtKB-KW"/>
</dbReference>
<dbReference type="AlphaFoldDB" id="A0ABD0KGF2"/>
<name>A0ABD0KGF2_9CAEN</name>
<keyword evidence="5" id="KW-0325">Glycoprotein</keyword>
<keyword evidence="1" id="KW-0147">Chitin-binding</keyword>
<evidence type="ECO:0000259" key="6">
    <source>
        <dbReference type="PROSITE" id="PS50940"/>
    </source>
</evidence>
<evidence type="ECO:0000256" key="5">
    <source>
        <dbReference type="ARBA" id="ARBA00023180"/>
    </source>
</evidence>
<dbReference type="SMART" id="SM00494">
    <property type="entry name" value="ChtBD2"/>
    <property type="match status" value="2"/>
</dbReference>
<gene>
    <name evidence="7" type="ORF">BaRGS_00022674</name>
</gene>
<accession>A0ABD0KGF2</accession>
<keyword evidence="2" id="KW-0732">Signal</keyword>
<dbReference type="PANTHER" id="PTHR23301">
    <property type="entry name" value="CHITIN BINDING PERITROPHIN-A"/>
    <property type="match status" value="1"/>
</dbReference>
<dbReference type="InterPro" id="IPR036508">
    <property type="entry name" value="Chitin-bd_dom_sf"/>
</dbReference>
<protein>
    <recommendedName>
        <fullName evidence="6">Chitin-binding type-2 domain-containing protein</fullName>
    </recommendedName>
</protein>
<keyword evidence="4" id="KW-1015">Disulfide bond</keyword>
<dbReference type="PANTHER" id="PTHR23301:SF0">
    <property type="entry name" value="CHITIN-BINDING TYPE-2 DOMAIN-CONTAINING PROTEIN-RELATED"/>
    <property type="match status" value="1"/>
</dbReference>
<dbReference type="Proteomes" id="UP001519460">
    <property type="component" value="Unassembled WGS sequence"/>
</dbReference>
<evidence type="ECO:0000256" key="2">
    <source>
        <dbReference type="ARBA" id="ARBA00022729"/>
    </source>
</evidence>
<keyword evidence="8" id="KW-1185">Reference proteome</keyword>
<sequence length="144" mass="15281">MQATTSCQSQQIIATVAPVVQGPCTAQAVSTGQIYFSYPGDNSRFYECTGVGQAQLLQCPTGLVWDASRVACVYAASTGAIQFTNPCTPQQLSGNHHYFAHPDPTRFIQCDNAGQAFVVSCPSGLVWNQYSETCASAFANAING</sequence>
<dbReference type="SUPFAM" id="SSF57625">
    <property type="entry name" value="Invertebrate chitin-binding proteins"/>
    <property type="match status" value="2"/>
</dbReference>
<evidence type="ECO:0000256" key="3">
    <source>
        <dbReference type="ARBA" id="ARBA00022737"/>
    </source>
</evidence>
<dbReference type="InterPro" id="IPR051940">
    <property type="entry name" value="Chitin_bind-dev_reg"/>
</dbReference>
<evidence type="ECO:0000313" key="7">
    <source>
        <dbReference type="EMBL" id="KAK7486065.1"/>
    </source>
</evidence>
<evidence type="ECO:0000256" key="1">
    <source>
        <dbReference type="ARBA" id="ARBA00022669"/>
    </source>
</evidence>
<evidence type="ECO:0000256" key="4">
    <source>
        <dbReference type="ARBA" id="ARBA00023157"/>
    </source>
</evidence>
<comment type="caution">
    <text evidence="7">The sequence shown here is derived from an EMBL/GenBank/DDBJ whole genome shotgun (WGS) entry which is preliminary data.</text>
</comment>
<reference evidence="7 8" key="1">
    <citation type="journal article" date="2023" name="Sci. Data">
        <title>Genome assembly of the Korean intertidal mud-creeper Batillaria attramentaria.</title>
        <authorList>
            <person name="Patra A.K."/>
            <person name="Ho P.T."/>
            <person name="Jun S."/>
            <person name="Lee S.J."/>
            <person name="Kim Y."/>
            <person name="Won Y.J."/>
        </authorList>
    </citation>
    <scope>NUCLEOTIDE SEQUENCE [LARGE SCALE GENOMIC DNA]</scope>
    <source>
        <strain evidence="7">Wonlab-2016</strain>
    </source>
</reference>
<feature type="domain" description="Chitin-binding type-2" evidence="6">
    <location>
        <begin position="21"/>
        <end position="89"/>
    </location>
</feature>
<keyword evidence="3" id="KW-0677">Repeat</keyword>
<organism evidence="7 8">
    <name type="scientific">Batillaria attramentaria</name>
    <dbReference type="NCBI Taxonomy" id="370345"/>
    <lineage>
        <taxon>Eukaryota</taxon>
        <taxon>Metazoa</taxon>
        <taxon>Spiralia</taxon>
        <taxon>Lophotrochozoa</taxon>
        <taxon>Mollusca</taxon>
        <taxon>Gastropoda</taxon>
        <taxon>Caenogastropoda</taxon>
        <taxon>Sorbeoconcha</taxon>
        <taxon>Cerithioidea</taxon>
        <taxon>Batillariidae</taxon>
        <taxon>Batillaria</taxon>
    </lineage>
</organism>
<dbReference type="PROSITE" id="PS50940">
    <property type="entry name" value="CHIT_BIND_II"/>
    <property type="match status" value="1"/>
</dbReference>
<evidence type="ECO:0000313" key="8">
    <source>
        <dbReference type="Proteomes" id="UP001519460"/>
    </source>
</evidence>
<dbReference type="Gene3D" id="2.170.140.10">
    <property type="entry name" value="Chitin binding domain"/>
    <property type="match status" value="2"/>
</dbReference>
<dbReference type="Pfam" id="PF01607">
    <property type="entry name" value="CBM_14"/>
    <property type="match status" value="2"/>
</dbReference>
<dbReference type="EMBL" id="JACVVK020000184">
    <property type="protein sequence ID" value="KAK7486065.1"/>
    <property type="molecule type" value="Genomic_DNA"/>
</dbReference>
<dbReference type="InterPro" id="IPR002557">
    <property type="entry name" value="Chitin-bd_dom"/>
</dbReference>
<proteinExistence type="predicted"/>